<organism evidence="3 4">
    <name type="scientific">Durusdinium trenchii</name>
    <dbReference type="NCBI Taxonomy" id="1381693"/>
    <lineage>
        <taxon>Eukaryota</taxon>
        <taxon>Sar</taxon>
        <taxon>Alveolata</taxon>
        <taxon>Dinophyceae</taxon>
        <taxon>Suessiales</taxon>
        <taxon>Symbiodiniaceae</taxon>
        <taxon>Durusdinium</taxon>
    </lineage>
</organism>
<feature type="compositionally biased region" description="Polar residues" evidence="1">
    <location>
        <begin position="793"/>
        <end position="802"/>
    </location>
</feature>
<keyword evidence="2" id="KW-1133">Transmembrane helix</keyword>
<dbReference type="InterPro" id="IPR021109">
    <property type="entry name" value="Peptidase_aspartic_dom_sf"/>
</dbReference>
<comment type="caution">
    <text evidence="3">The sequence shown here is derived from an EMBL/GenBank/DDBJ whole genome shotgun (WGS) entry which is preliminary data.</text>
</comment>
<feature type="transmembrane region" description="Helical" evidence="2">
    <location>
        <begin position="268"/>
        <end position="288"/>
    </location>
</feature>
<feature type="transmembrane region" description="Helical" evidence="2">
    <location>
        <begin position="333"/>
        <end position="353"/>
    </location>
</feature>
<feature type="compositionally biased region" description="Basic and acidic residues" evidence="1">
    <location>
        <begin position="805"/>
        <end position="821"/>
    </location>
</feature>
<dbReference type="Gene3D" id="2.40.70.10">
    <property type="entry name" value="Acid Proteases"/>
    <property type="match status" value="1"/>
</dbReference>
<dbReference type="EMBL" id="CAXAMM010008302">
    <property type="protein sequence ID" value="CAK9016983.1"/>
    <property type="molecule type" value="Genomic_DNA"/>
</dbReference>
<feature type="transmembrane region" description="Helical" evidence="2">
    <location>
        <begin position="81"/>
        <end position="101"/>
    </location>
</feature>
<keyword evidence="4" id="KW-1185">Reference proteome</keyword>
<proteinExistence type="predicted"/>
<accession>A0ABP0JS62</accession>
<gene>
    <name evidence="3" type="ORF">SCF082_LOCUS13424</name>
</gene>
<feature type="region of interest" description="Disordered" evidence="1">
    <location>
        <begin position="793"/>
        <end position="827"/>
    </location>
</feature>
<dbReference type="Proteomes" id="UP001642464">
    <property type="component" value="Unassembled WGS sequence"/>
</dbReference>
<sequence>MCEREALPLFFPITKEALAECNAGHAPEACHRIHAEDVVKNETDGNECVEWCHMTGLLLPSAARMDVMGCFKAEAWAAFSLLNWGGVIWTAVIAACAYQLIRSCGQKETPSDPSKANPDENNGTTNGTPSTTEFSKRGPYLNAKLPWGITEMAFRSASKNDRAAEKLKLISDLVLSQFEPFMDIYSGVSLLAQGQPYYGFGMLAATLLPSWFHDRDPFQRGMVKELQRSIHQGYSTRGMLEHQDREGRYEGTMSAIVAACALIRTPSLPVSTTLTLLISVVSSFFISIPTGCRARKILDSGIDKDNYYGAEEAKRDMSWGVALIADSTMLELVMHYLESLLSLWFWIWVWMLLFEQQKGFFEDGIFGWQTRQHLGFLSGTLVFCVQVVLLRYYKPERTVQTFEPGKYKLKKRMGERILQGQVVRLTKVGSSWGKLAEGKWVQINRSNIWDYAFGFFHAHAIEENGPAKDEKRLGHYSYEAPESQFVYCSASGGASAGRQIEKDAGMVVEITQVTPSTTSVNGRLKDSEVYIQLAFLADHDLQPDDHEPEEIFTVAEALAISWKDRRKELGKLQRSRNGYAKKETGAAFVSEAAELEQEYEEPQAGLDFVAMAGVCPCPLSPLSILREKRRLMGMLPDELPHPEVLLVSSPGFGVLDSGRGRSVIGRDTLTEFHQLWRAAGVPIPTEIHEVNHFRFGNGEKETTESVIRLPVTLGGKQGTIRTAIVRGQAPFLISRNALQTLKAVIDFGKQQLTLFEEQVLVPLVTNEAGQFAVKVVGSSDQVNFEQEVMCSTFTDNSGSMPSPVSKDRPAGSSKVEQESSIDHSLPGDSESLQYWELASTLDCLPVHYVRQLKSQLRDLDVQMKQPPEHGTPADYSVLRVAEDDDEAVRKALTRLHKNLGHPSQADLVRLLKHAQASEKAIKLARQLTPLD</sequence>
<feature type="region of interest" description="Disordered" evidence="1">
    <location>
        <begin position="108"/>
        <end position="138"/>
    </location>
</feature>
<protein>
    <submittedName>
        <fullName evidence="3">Transposon protein</fullName>
    </submittedName>
</protein>
<evidence type="ECO:0000313" key="4">
    <source>
        <dbReference type="Proteomes" id="UP001642464"/>
    </source>
</evidence>
<evidence type="ECO:0000256" key="1">
    <source>
        <dbReference type="SAM" id="MobiDB-lite"/>
    </source>
</evidence>
<evidence type="ECO:0000256" key="2">
    <source>
        <dbReference type="SAM" id="Phobius"/>
    </source>
</evidence>
<feature type="transmembrane region" description="Helical" evidence="2">
    <location>
        <begin position="374"/>
        <end position="393"/>
    </location>
</feature>
<keyword evidence="2" id="KW-0472">Membrane</keyword>
<keyword evidence="2" id="KW-0812">Transmembrane</keyword>
<evidence type="ECO:0000313" key="3">
    <source>
        <dbReference type="EMBL" id="CAK9016983.1"/>
    </source>
</evidence>
<name>A0ABP0JS62_9DINO</name>
<reference evidence="3 4" key="1">
    <citation type="submission" date="2024-02" db="EMBL/GenBank/DDBJ databases">
        <authorList>
            <person name="Chen Y."/>
            <person name="Shah S."/>
            <person name="Dougan E. K."/>
            <person name="Thang M."/>
            <person name="Chan C."/>
        </authorList>
    </citation>
    <scope>NUCLEOTIDE SEQUENCE [LARGE SCALE GENOMIC DNA]</scope>
</reference>